<keyword evidence="3" id="KW-0645">Protease</keyword>
<comment type="caution">
    <text evidence="3">The sequence shown here is derived from an EMBL/GenBank/DDBJ whole genome shotgun (WGS) entry which is preliminary data.</text>
</comment>
<dbReference type="GO" id="GO:0004175">
    <property type="term" value="F:endopeptidase activity"/>
    <property type="evidence" value="ECO:0007669"/>
    <property type="project" value="UniProtKB-ARBA"/>
</dbReference>
<dbReference type="Proteomes" id="UP001139011">
    <property type="component" value="Unassembled WGS sequence"/>
</dbReference>
<feature type="transmembrane region" description="Helical" evidence="1">
    <location>
        <begin position="52"/>
        <end position="72"/>
    </location>
</feature>
<dbReference type="GO" id="GO:0008237">
    <property type="term" value="F:metallopeptidase activity"/>
    <property type="evidence" value="ECO:0007669"/>
    <property type="project" value="UniProtKB-KW"/>
</dbReference>
<dbReference type="Pfam" id="PF02517">
    <property type="entry name" value="Rce1-like"/>
    <property type="match status" value="1"/>
</dbReference>
<feature type="transmembrane region" description="Helical" evidence="1">
    <location>
        <begin position="165"/>
        <end position="183"/>
    </location>
</feature>
<dbReference type="GO" id="GO:0080120">
    <property type="term" value="P:CAAX-box protein maturation"/>
    <property type="evidence" value="ECO:0007669"/>
    <property type="project" value="UniProtKB-ARBA"/>
</dbReference>
<keyword evidence="1" id="KW-0472">Membrane</keyword>
<name>A0A9X2BHG0_9BACL</name>
<gene>
    <name evidence="3" type="ORF">LCY76_13205</name>
</gene>
<feature type="domain" description="CAAX prenyl protease 2/Lysostaphin resistance protein A-like" evidence="2">
    <location>
        <begin position="95"/>
        <end position="178"/>
    </location>
</feature>
<accession>A0A9X2BHG0</accession>
<feature type="transmembrane region" description="Helical" evidence="1">
    <location>
        <begin position="143"/>
        <end position="159"/>
    </location>
</feature>
<feature type="transmembrane region" description="Helical" evidence="1">
    <location>
        <begin position="21"/>
        <end position="40"/>
    </location>
</feature>
<dbReference type="AlphaFoldDB" id="A0A9X2BHG0"/>
<feature type="transmembrane region" description="Helical" evidence="1">
    <location>
        <begin position="116"/>
        <end position="136"/>
    </location>
</feature>
<sequence>MKNWDQAQLIRQMSDRELRTNIYFSQFLFFAAGTAIMWFAGFDLHRFRWESFNIIILGAGTALAVVIINLLLHKWMPKRSLDDGGINERIFRSVPVWHIAVLTAVISFSEEWLFRGAVQPLLGLSLTSILFAVLHVRYIKKPVLFSAAVLLSFLLGYLYQYTENLLVPMTAHFFIDFFLGLLISKGWLTTHSKSYPIEDNGGGTHEEHE</sequence>
<feature type="transmembrane region" description="Helical" evidence="1">
    <location>
        <begin position="93"/>
        <end position="110"/>
    </location>
</feature>
<reference evidence="3" key="1">
    <citation type="submission" date="2021-09" db="EMBL/GenBank/DDBJ databases">
        <title>Genome analysis of Fictibacillus sp. KIGAM418 isolated from marine sediment.</title>
        <authorList>
            <person name="Seo M.-J."/>
            <person name="Cho E.-S."/>
            <person name="Hwang C.Y."/>
        </authorList>
    </citation>
    <scope>NUCLEOTIDE SEQUENCE</scope>
    <source>
        <strain evidence="3">KIGAM418</strain>
    </source>
</reference>
<keyword evidence="1" id="KW-0812">Transmembrane</keyword>
<dbReference type="RefSeq" id="WP_248253019.1">
    <property type="nucleotide sequence ID" value="NZ_JAIWJX010000002.1"/>
</dbReference>
<evidence type="ECO:0000313" key="4">
    <source>
        <dbReference type="Proteomes" id="UP001139011"/>
    </source>
</evidence>
<dbReference type="InterPro" id="IPR003675">
    <property type="entry name" value="Rce1/LyrA-like_dom"/>
</dbReference>
<evidence type="ECO:0000313" key="3">
    <source>
        <dbReference type="EMBL" id="MCK6257548.1"/>
    </source>
</evidence>
<keyword evidence="3" id="KW-0482">Metalloprotease</keyword>
<keyword evidence="3" id="KW-0378">Hydrolase</keyword>
<protein>
    <submittedName>
        <fullName evidence="3">CPBP family intramembrane metalloprotease</fullName>
    </submittedName>
</protein>
<proteinExistence type="predicted"/>
<organism evidence="3 4">
    <name type="scientific">Fictibacillus marinisediminis</name>
    <dbReference type="NCBI Taxonomy" id="2878389"/>
    <lineage>
        <taxon>Bacteria</taxon>
        <taxon>Bacillati</taxon>
        <taxon>Bacillota</taxon>
        <taxon>Bacilli</taxon>
        <taxon>Bacillales</taxon>
        <taxon>Fictibacillaceae</taxon>
        <taxon>Fictibacillus</taxon>
    </lineage>
</organism>
<keyword evidence="4" id="KW-1185">Reference proteome</keyword>
<evidence type="ECO:0000259" key="2">
    <source>
        <dbReference type="Pfam" id="PF02517"/>
    </source>
</evidence>
<dbReference type="EMBL" id="JAIWJX010000002">
    <property type="protein sequence ID" value="MCK6257548.1"/>
    <property type="molecule type" value="Genomic_DNA"/>
</dbReference>
<evidence type="ECO:0000256" key="1">
    <source>
        <dbReference type="SAM" id="Phobius"/>
    </source>
</evidence>
<keyword evidence="1" id="KW-1133">Transmembrane helix</keyword>